<evidence type="ECO:0000313" key="5">
    <source>
        <dbReference type="Proteomes" id="UP000187321"/>
    </source>
</evidence>
<dbReference type="Proteomes" id="UP000185687">
    <property type="component" value="Unassembled WGS sequence"/>
</dbReference>
<gene>
    <name evidence="2" type="ORF">BB347_14145</name>
    <name evidence="3" type="ORF">SAMN05421809_3154</name>
</gene>
<evidence type="ECO:0000256" key="1">
    <source>
        <dbReference type="SAM" id="Phobius"/>
    </source>
</evidence>
<feature type="transmembrane region" description="Helical" evidence="1">
    <location>
        <begin position="160"/>
        <end position="182"/>
    </location>
</feature>
<evidence type="ECO:0000313" key="2">
    <source>
        <dbReference type="EMBL" id="APX97660.1"/>
    </source>
</evidence>
<sequence>MEPKTIHRGSFLVVILLVGLMIYPGALAAPYNDSHHSYSVANDSTEVFEDFVEEYDAAPDAATPVEDLSEDTQQAFKTAKDEPRTEYNSIPDGWQSIGSVPICNEWLLYCDAYEEDPEFPGNSYPGYTYESHGFVEYEGEIYLVRTSGGTDWNVQPAIEFIIRQGVFLPYAGFLAATSGTFAKRGQSQYVGYGLLLALMALVYPYLVMSTSLSGYRGILAGLTYLVIAVGVWEVIYREEQDEQ</sequence>
<dbReference type="OrthoDB" id="203822at2157"/>
<feature type="transmembrane region" description="Helical" evidence="1">
    <location>
        <begin position="218"/>
        <end position="236"/>
    </location>
</feature>
<dbReference type="EMBL" id="FTNP01000005">
    <property type="protein sequence ID" value="SIR97481.1"/>
    <property type="molecule type" value="Genomic_DNA"/>
</dbReference>
<evidence type="ECO:0000313" key="3">
    <source>
        <dbReference type="EMBL" id="SIR97481.1"/>
    </source>
</evidence>
<keyword evidence="1" id="KW-1133">Transmembrane helix</keyword>
<feature type="transmembrane region" description="Helical" evidence="1">
    <location>
        <begin position="189"/>
        <end position="206"/>
    </location>
</feature>
<name>A0A1N7FAV3_9EURY</name>
<reference evidence="2 5" key="1">
    <citation type="submission" date="2017-01" db="EMBL/GenBank/DDBJ databases">
        <title>Complete genome sequence of Haloterrigena daqingensis type strain (JX313T).</title>
        <authorList>
            <person name="Shuang W."/>
        </authorList>
    </citation>
    <scope>NUCLEOTIDE SEQUENCE [LARGE SCALE GENOMIC DNA]</scope>
    <source>
        <strain evidence="2 5">JX313</strain>
    </source>
</reference>
<proteinExistence type="predicted"/>
<dbReference type="GeneID" id="30957106"/>
<dbReference type="EMBL" id="CP019327">
    <property type="protein sequence ID" value="APX97660.1"/>
    <property type="molecule type" value="Genomic_DNA"/>
</dbReference>
<evidence type="ECO:0000313" key="4">
    <source>
        <dbReference type="Proteomes" id="UP000185687"/>
    </source>
</evidence>
<keyword evidence="4" id="KW-1185">Reference proteome</keyword>
<protein>
    <submittedName>
        <fullName evidence="3">Uncharacterized protein</fullName>
    </submittedName>
</protein>
<dbReference type="Proteomes" id="UP000187321">
    <property type="component" value="Chromosome"/>
</dbReference>
<reference evidence="3 4" key="2">
    <citation type="submission" date="2017-01" db="EMBL/GenBank/DDBJ databases">
        <authorList>
            <person name="Mah S.A."/>
            <person name="Swanson W.J."/>
            <person name="Moy G.W."/>
            <person name="Vacquier V.D."/>
        </authorList>
    </citation>
    <scope>NUCLEOTIDE SEQUENCE [LARGE SCALE GENOMIC DNA]</scope>
    <source>
        <strain evidence="3 4">CGMCC 1.8909</strain>
    </source>
</reference>
<keyword evidence="1" id="KW-0472">Membrane</keyword>
<dbReference type="KEGG" id="hda:BB347_14145"/>
<keyword evidence="1" id="KW-0812">Transmembrane</keyword>
<organism evidence="3 4">
    <name type="scientific">Natronorubrum daqingense</name>
    <dbReference type="NCBI Taxonomy" id="588898"/>
    <lineage>
        <taxon>Archaea</taxon>
        <taxon>Methanobacteriati</taxon>
        <taxon>Methanobacteriota</taxon>
        <taxon>Stenosarchaea group</taxon>
        <taxon>Halobacteria</taxon>
        <taxon>Halobacteriales</taxon>
        <taxon>Natrialbaceae</taxon>
        <taxon>Natronorubrum</taxon>
    </lineage>
</organism>
<dbReference type="AlphaFoldDB" id="A0A1N7FAV3"/>
<dbReference type="RefSeq" id="WP_076583305.1">
    <property type="nucleotide sequence ID" value="NZ_CP019327.1"/>
</dbReference>
<accession>A0A1N7FAV3</accession>